<accession>A0A0N1I309</accession>
<proteinExistence type="predicted"/>
<gene>
    <name evidence="1" type="ORF">ABL78_0878</name>
</gene>
<dbReference type="SUPFAM" id="SSF54001">
    <property type="entry name" value="Cysteine proteinases"/>
    <property type="match status" value="1"/>
</dbReference>
<dbReference type="OrthoDB" id="276324at2759"/>
<dbReference type="InterPro" id="IPR038765">
    <property type="entry name" value="Papain-like_cys_pep_sf"/>
</dbReference>
<dbReference type="Gene3D" id="3.90.1720.10">
    <property type="entry name" value="endopeptidase domain like (from Nostoc punctiforme)"/>
    <property type="match status" value="1"/>
</dbReference>
<dbReference type="VEuPathDB" id="TriTrypDB:Lsey_0012_0370"/>
<dbReference type="AlphaFoldDB" id="A0A0N1I309"/>
<evidence type="ECO:0000313" key="1">
    <source>
        <dbReference type="EMBL" id="KPI90018.1"/>
    </source>
</evidence>
<evidence type="ECO:0000313" key="2">
    <source>
        <dbReference type="Proteomes" id="UP000038009"/>
    </source>
</evidence>
<dbReference type="OMA" id="YVNLMDP"/>
<dbReference type="InterPro" id="IPR051705">
    <property type="entry name" value="Gsp_Synthetase/Amidase"/>
</dbReference>
<dbReference type="PANTHER" id="PTHR30094:SF0">
    <property type="entry name" value="BIFUNCTIONAL GLUTATHIONYLSPERMIDINE SYNTHETASE_AMIDASE-RELATED"/>
    <property type="match status" value="1"/>
</dbReference>
<dbReference type="GO" id="GO:0016874">
    <property type="term" value="F:ligase activity"/>
    <property type="evidence" value="ECO:0007669"/>
    <property type="project" value="TreeGrafter"/>
</dbReference>
<sequence>MKLARLVLICTVTALLALGALFYFSVYDHEKSLTMQVRKYPAYDPLEHCVTAFGTVLGYANGVPAFSNCISTFKTTYINYVNLMNPLDVGRRGDPSETTIVMLGMRYTAIDFYMRWMAWNRGLMPRLVEDTSQFWKMNNFYNPARPEQDWEAEYIPNYAEATEIEELKFNTPRKADAILYNQDIKMLQDGHIAVVVKVEDDTESAGGPEKLRELKKLRIHPRRVYVAEQNFKNEDWGGKNYSRIIKFQWRRMKTGSAYEGFLEDPDGLSIIGIVRVGKPMPLRGGLDPYEETLNNDGGDL</sequence>
<name>A0A0N1I309_LEPSE</name>
<dbReference type="EMBL" id="LJSK01000012">
    <property type="protein sequence ID" value="KPI90018.1"/>
    <property type="molecule type" value="Genomic_DNA"/>
</dbReference>
<protein>
    <recommendedName>
        <fullName evidence="3">Peptidase C51 domain-containing protein</fullName>
    </recommendedName>
</protein>
<reference evidence="1 2" key="1">
    <citation type="journal article" date="2015" name="PLoS Pathog.">
        <title>Leptomonas seymouri: Adaptations to the Dixenous Life Cycle Analyzed by Genome Sequencing, Transcriptome Profiling and Co-infection with Leishmania donovani.</title>
        <authorList>
            <person name="Kraeva N."/>
            <person name="Butenko A."/>
            <person name="Hlavacova J."/>
            <person name="Kostygov A."/>
            <person name="Myskova J."/>
            <person name="Grybchuk D."/>
            <person name="Lestinova T."/>
            <person name="Votypka J."/>
            <person name="Volf P."/>
            <person name="Opperdoes F."/>
            <person name="Flegontov P."/>
            <person name="Lukes J."/>
            <person name="Yurchenko V."/>
        </authorList>
    </citation>
    <scope>NUCLEOTIDE SEQUENCE [LARGE SCALE GENOMIC DNA]</scope>
    <source>
        <strain evidence="1 2">ATCC 30220</strain>
    </source>
</reference>
<dbReference type="PANTHER" id="PTHR30094">
    <property type="entry name" value="BIFUNCTIONAL GLUTATHIONYLSPERMIDINE SYNTHETASE/AMIDASE-RELATED"/>
    <property type="match status" value="1"/>
</dbReference>
<comment type="caution">
    <text evidence="1">The sequence shown here is derived from an EMBL/GenBank/DDBJ whole genome shotgun (WGS) entry which is preliminary data.</text>
</comment>
<keyword evidence="2" id="KW-1185">Reference proteome</keyword>
<organism evidence="1 2">
    <name type="scientific">Leptomonas seymouri</name>
    <dbReference type="NCBI Taxonomy" id="5684"/>
    <lineage>
        <taxon>Eukaryota</taxon>
        <taxon>Discoba</taxon>
        <taxon>Euglenozoa</taxon>
        <taxon>Kinetoplastea</taxon>
        <taxon>Metakinetoplastina</taxon>
        <taxon>Trypanosomatida</taxon>
        <taxon>Trypanosomatidae</taxon>
        <taxon>Leishmaniinae</taxon>
        <taxon>Leptomonas</taxon>
    </lineage>
</organism>
<dbReference type="Proteomes" id="UP000038009">
    <property type="component" value="Unassembled WGS sequence"/>
</dbReference>
<evidence type="ECO:0008006" key="3">
    <source>
        <dbReference type="Google" id="ProtNLM"/>
    </source>
</evidence>